<sequence length="78" mass="8922">MADAEQAPDKMEDNPDILASLDRIFDNFWRKLEGKQHQPVWSQSSDHSLHKPTLVMLQKTAATTPHQALTWRRGGKRG</sequence>
<protein>
    <submittedName>
        <fullName evidence="1">Uncharacterized protein</fullName>
    </submittedName>
</protein>
<dbReference type="EMBL" id="OW240913">
    <property type="protein sequence ID" value="CAH2254468.1"/>
    <property type="molecule type" value="Genomic_DNA"/>
</dbReference>
<organism evidence="1 2">
    <name type="scientific">Pelobates cultripes</name>
    <name type="common">Western spadefoot toad</name>
    <dbReference type="NCBI Taxonomy" id="61616"/>
    <lineage>
        <taxon>Eukaryota</taxon>
        <taxon>Metazoa</taxon>
        <taxon>Chordata</taxon>
        <taxon>Craniata</taxon>
        <taxon>Vertebrata</taxon>
        <taxon>Euteleostomi</taxon>
        <taxon>Amphibia</taxon>
        <taxon>Batrachia</taxon>
        <taxon>Anura</taxon>
        <taxon>Pelobatoidea</taxon>
        <taxon>Pelobatidae</taxon>
        <taxon>Pelobates</taxon>
    </lineage>
</organism>
<evidence type="ECO:0000313" key="1">
    <source>
        <dbReference type="EMBL" id="CAH2254468.1"/>
    </source>
</evidence>
<reference evidence="1" key="1">
    <citation type="submission" date="2022-03" db="EMBL/GenBank/DDBJ databases">
        <authorList>
            <person name="Alioto T."/>
            <person name="Alioto T."/>
            <person name="Gomez Garrido J."/>
        </authorList>
    </citation>
    <scope>NUCLEOTIDE SEQUENCE</scope>
</reference>
<name>A0AAD1RH60_PELCU</name>
<dbReference type="AlphaFoldDB" id="A0AAD1RH60"/>
<gene>
    <name evidence="1" type="ORF">PECUL_23A040540</name>
</gene>
<accession>A0AAD1RH60</accession>
<keyword evidence="2" id="KW-1185">Reference proteome</keyword>
<proteinExistence type="predicted"/>
<evidence type="ECO:0000313" key="2">
    <source>
        <dbReference type="Proteomes" id="UP001295444"/>
    </source>
</evidence>
<dbReference type="Proteomes" id="UP001295444">
    <property type="component" value="Chromosome 02"/>
</dbReference>